<comment type="caution">
    <text evidence="2">The sequence shown here is derived from an EMBL/GenBank/DDBJ whole genome shotgun (WGS) entry which is preliminary data.</text>
</comment>
<keyword evidence="1" id="KW-0472">Membrane</keyword>
<organism evidence="2 3">
    <name type="scientific">Hibiscus sabdariffa</name>
    <name type="common">roselle</name>
    <dbReference type="NCBI Taxonomy" id="183260"/>
    <lineage>
        <taxon>Eukaryota</taxon>
        <taxon>Viridiplantae</taxon>
        <taxon>Streptophyta</taxon>
        <taxon>Embryophyta</taxon>
        <taxon>Tracheophyta</taxon>
        <taxon>Spermatophyta</taxon>
        <taxon>Magnoliopsida</taxon>
        <taxon>eudicotyledons</taxon>
        <taxon>Gunneridae</taxon>
        <taxon>Pentapetalae</taxon>
        <taxon>rosids</taxon>
        <taxon>malvids</taxon>
        <taxon>Malvales</taxon>
        <taxon>Malvaceae</taxon>
        <taxon>Malvoideae</taxon>
        <taxon>Hibiscus</taxon>
    </lineage>
</organism>
<dbReference type="EMBL" id="JBBPBM010000017">
    <property type="protein sequence ID" value="KAK8556394.1"/>
    <property type="molecule type" value="Genomic_DNA"/>
</dbReference>
<sequence>MDNLIDNITRWEGESTTTQVDEETIDMMVNDMVRQTDKSLIKKWHANLSFDSVFGSCICVITGQVDHAGLVMVLFYVIFELLAWPVSGYTEFVVEFLAAGDSFFAIELGDFMAYITVVVVVLIANGITMTGTKRKLWTVENLGACCQTGVSKIVMASSVVLRLVLFTRLVYYTSLHQSYYLLHFVNLATSMKVTISGQSMR</sequence>
<name>A0ABR2EA21_9ROSI</name>
<keyword evidence="3" id="KW-1185">Reference proteome</keyword>
<protein>
    <submittedName>
        <fullName evidence="2">Uncharacterized protein</fullName>
    </submittedName>
</protein>
<reference evidence="2 3" key="1">
    <citation type="journal article" date="2024" name="G3 (Bethesda)">
        <title>Genome assembly of Hibiscus sabdariffa L. provides insights into metabolisms of medicinal natural products.</title>
        <authorList>
            <person name="Kim T."/>
        </authorList>
    </citation>
    <scope>NUCLEOTIDE SEQUENCE [LARGE SCALE GENOMIC DNA]</scope>
    <source>
        <strain evidence="2">TK-2024</strain>
        <tissue evidence="2">Old leaves</tissue>
    </source>
</reference>
<dbReference type="Proteomes" id="UP001472677">
    <property type="component" value="Unassembled WGS sequence"/>
</dbReference>
<keyword evidence="1" id="KW-1133">Transmembrane helix</keyword>
<evidence type="ECO:0000256" key="1">
    <source>
        <dbReference type="SAM" id="Phobius"/>
    </source>
</evidence>
<gene>
    <name evidence="2" type="ORF">V6N12_002798</name>
</gene>
<evidence type="ECO:0000313" key="2">
    <source>
        <dbReference type="EMBL" id="KAK8556394.1"/>
    </source>
</evidence>
<keyword evidence="1" id="KW-0812">Transmembrane</keyword>
<feature type="transmembrane region" description="Helical" evidence="1">
    <location>
        <begin position="111"/>
        <end position="132"/>
    </location>
</feature>
<accession>A0ABR2EA21</accession>
<proteinExistence type="predicted"/>
<evidence type="ECO:0000313" key="3">
    <source>
        <dbReference type="Proteomes" id="UP001472677"/>
    </source>
</evidence>